<feature type="repeat" description="ANK" evidence="3">
    <location>
        <begin position="687"/>
        <end position="711"/>
    </location>
</feature>
<evidence type="ECO:0000256" key="3">
    <source>
        <dbReference type="PROSITE-ProRule" id="PRU00023"/>
    </source>
</evidence>
<keyword evidence="4" id="KW-0175">Coiled coil</keyword>
<feature type="domain" description="GPI inositol-deacylase winged helix" evidence="5">
    <location>
        <begin position="288"/>
        <end position="364"/>
    </location>
</feature>
<keyword evidence="2 3" id="KW-0040">ANK repeat</keyword>
<keyword evidence="7" id="KW-1185">Reference proteome</keyword>
<dbReference type="SUPFAM" id="SSF48403">
    <property type="entry name" value="Ankyrin repeat"/>
    <property type="match status" value="1"/>
</dbReference>
<evidence type="ECO:0000256" key="4">
    <source>
        <dbReference type="SAM" id="Coils"/>
    </source>
</evidence>
<dbReference type="InterPro" id="IPR054471">
    <property type="entry name" value="GPIID_WHD"/>
</dbReference>
<dbReference type="InterPro" id="IPR036770">
    <property type="entry name" value="Ankyrin_rpt-contain_sf"/>
</dbReference>
<protein>
    <submittedName>
        <fullName evidence="6">Ankyrin repeat-containing protein</fullName>
    </submittedName>
</protein>
<dbReference type="EMBL" id="WIGO01000730">
    <property type="protein sequence ID" value="KAF6805667.1"/>
    <property type="molecule type" value="Genomic_DNA"/>
</dbReference>
<gene>
    <name evidence="6" type="ORF">CPLU01_15968</name>
</gene>
<dbReference type="Proteomes" id="UP000654918">
    <property type="component" value="Unassembled WGS sequence"/>
</dbReference>
<comment type="caution">
    <text evidence="6">The sequence shown here is derived from an EMBL/GenBank/DDBJ whole genome shotgun (WGS) entry which is preliminary data.</text>
</comment>
<dbReference type="Pfam" id="PF22939">
    <property type="entry name" value="WHD_GPIID"/>
    <property type="match status" value="1"/>
</dbReference>
<accession>A0A8H6MQR6</accession>
<reference evidence="6" key="1">
    <citation type="journal article" date="2020" name="Phytopathology">
        <title>Genome Sequence Resources of Colletotrichum truncatum, C. plurivorum, C. musicola, and C. sojae: Four Species Pathogenic to Soybean (Glycine max).</title>
        <authorList>
            <person name="Rogerio F."/>
            <person name="Boufleur T.R."/>
            <person name="Ciampi-Guillardi M."/>
            <person name="Sukno S.A."/>
            <person name="Thon M.R."/>
            <person name="Massola Junior N.S."/>
            <person name="Baroncelli R."/>
        </authorList>
    </citation>
    <scope>NUCLEOTIDE SEQUENCE</scope>
    <source>
        <strain evidence="6">LFN00145</strain>
    </source>
</reference>
<name>A0A8H6MQR6_9PEZI</name>
<dbReference type="PROSITE" id="PS50297">
    <property type="entry name" value="ANK_REP_REGION"/>
    <property type="match status" value="3"/>
</dbReference>
<dbReference type="Gene3D" id="1.25.40.20">
    <property type="entry name" value="Ankyrin repeat-containing domain"/>
    <property type="match status" value="1"/>
</dbReference>
<organism evidence="6 7">
    <name type="scientific">Colletotrichum plurivorum</name>
    <dbReference type="NCBI Taxonomy" id="2175906"/>
    <lineage>
        <taxon>Eukaryota</taxon>
        <taxon>Fungi</taxon>
        <taxon>Dikarya</taxon>
        <taxon>Ascomycota</taxon>
        <taxon>Pezizomycotina</taxon>
        <taxon>Sordariomycetes</taxon>
        <taxon>Hypocreomycetidae</taxon>
        <taxon>Glomerellales</taxon>
        <taxon>Glomerellaceae</taxon>
        <taxon>Colletotrichum</taxon>
        <taxon>Colletotrichum orchidearum species complex</taxon>
    </lineage>
</organism>
<feature type="repeat" description="ANK" evidence="3">
    <location>
        <begin position="652"/>
        <end position="684"/>
    </location>
</feature>
<evidence type="ECO:0000256" key="1">
    <source>
        <dbReference type="ARBA" id="ARBA00022737"/>
    </source>
</evidence>
<proteinExistence type="predicted"/>
<keyword evidence="1" id="KW-0677">Repeat</keyword>
<dbReference type="InterPro" id="IPR002110">
    <property type="entry name" value="Ankyrin_rpt"/>
</dbReference>
<evidence type="ECO:0000313" key="6">
    <source>
        <dbReference type="EMBL" id="KAF6805667.1"/>
    </source>
</evidence>
<feature type="repeat" description="ANK" evidence="3">
    <location>
        <begin position="617"/>
        <end position="649"/>
    </location>
</feature>
<feature type="repeat" description="ANK" evidence="3">
    <location>
        <begin position="586"/>
        <end position="614"/>
    </location>
</feature>
<evidence type="ECO:0000313" key="7">
    <source>
        <dbReference type="Proteomes" id="UP000654918"/>
    </source>
</evidence>
<dbReference type="Pfam" id="PF12796">
    <property type="entry name" value="Ank_2"/>
    <property type="match status" value="2"/>
</dbReference>
<dbReference type="PROSITE" id="PS50088">
    <property type="entry name" value="ANK_REPEAT"/>
    <property type="match status" value="4"/>
</dbReference>
<feature type="non-terminal residue" evidence="6">
    <location>
        <position position="1"/>
    </location>
</feature>
<evidence type="ECO:0000256" key="2">
    <source>
        <dbReference type="ARBA" id="ARBA00023043"/>
    </source>
</evidence>
<evidence type="ECO:0000259" key="5">
    <source>
        <dbReference type="Pfam" id="PF22939"/>
    </source>
</evidence>
<dbReference type="PRINTS" id="PR01415">
    <property type="entry name" value="ANKYRIN"/>
</dbReference>
<dbReference type="SMART" id="SM00248">
    <property type="entry name" value="ANK"/>
    <property type="match status" value="4"/>
</dbReference>
<feature type="coiled-coil region" evidence="4">
    <location>
        <begin position="166"/>
        <end position="227"/>
    </location>
</feature>
<dbReference type="PANTHER" id="PTHR24171">
    <property type="entry name" value="ANKYRIN REPEAT DOMAIN-CONTAINING PROTEIN 39-RELATED"/>
    <property type="match status" value="1"/>
</dbReference>
<sequence length="711" mass="79695">MALVPTPSSATSPIPPTKELEDAVNEFWKVLTDDQRSELQKLKTIPDADAVLVFTAHLDRKPSNLGQVVLNFTSYYERVSDLFMQLAKDCPRFAEYQALFPNSAAVQKAICDFNASIIRCCKHVVEAVQRPWHTHLRNALLQSFQQEFNPDLEKIRQCGLEAKQEIELAKVKADHQEQRLQQVERKAASKERRKVRQLFSRVDTIENDQLQQDIRRAEENRRQLLDSWIWEDDPHLRFLWVTFLMDEICAQHSDDDIRSAIRCLPKNLTETFTRALQRITKRGYSSVANAKKAFQWIAVAKRNLALNELHEAMSIKIGQPGSRPGQLINDIDQLSTWCENLVRIDEEMKTVEFAHQAIHTFIVEGLSSPYLTEFLFDLKKADHDAGEICVTYLNFSDFVTTLTRRSKPMKADPTGMAYLAIKNSWTLPRSISNAIITKRKNVQAENDLDKTLATHHRSNNEEAITKLQDRHPFLKYASVHWISHTTRFTRRTSSTWSLWRQVVTQGHGLAKIPWSIEKGPRALNSNILSWSFANRHYAVIRLLGSLGKIHYAGKDEALRSSATEGDIDFVDALLESNFGAEIVSIALQAASGGGHIEVVERLLSAGANVNADPAESDGRTALQAASEGGHIEVVERLLSAGANVNADPAERHGRTALQASSEGGHVQVVERLLDAGANVNADPAWDHGRTALQAASEGGHVDVVARLLDAG</sequence>
<dbReference type="AlphaFoldDB" id="A0A8H6MQR6"/>